<dbReference type="SUPFAM" id="SSF102114">
    <property type="entry name" value="Radical SAM enzymes"/>
    <property type="match status" value="1"/>
</dbReference>
<dbReference type="GO" id="GO:0016853">
    <property type="term" value="F:isomerase activity"/>
    <property type="evidence" value="ECO:0007669"/>
    <property type="project" value="UniProtKB-KW"/>
</dbReference>
<dbReference type="InterPro" id="IPR022462">
    <property type="entry name" value="EpmB"/>
</dbReference>
<gene>
    <name evidence="17" type="primary">epmB</name>
    <name evidence="17" type="ORF">QE207_04245</name>
</gene>
<dbReference type="AlphaFoldDB" id="A0AA95K4F3"/>
<dbReference type="PROSITE" id="PS51918">
    <property type="entry name" value="RADICAL_SAM"/>
    <property type="match status" value="1"/>
</dbReference>
<feature type="binding site" evidence="14">
    <location>
        <position position="120"/>
    </location>
    <ligand>
        <name>[4Fe-4S] cluster</name>
        <dbReference type="ChEBI" id="CHEBI:49883"/>
        <note>4Fe-4S-S-AdoMet</note>
    </ligand>
</feature>
<feature type="binding site" evidence="14">
    <location>
        <position position="124"/>
    </location>
    <ligand>
        <name>[4Fe-4S] cluster</name>
        <dbReference type="ChEBI" id="CHEBI:49883"/>
        <note>4Fe-4S-S-AdoMet</note>
    </ligand>
</feature>
<evidence type="ECO:0000256" key="8">
    <source>
        <dbReference type="ARBA" id="ARBA00022723"/>
    </source>
</evidence>
<dbReference type="GO" id="GO:0046872">
    <property type="term" value="F:metal ion binding"/>
    <property type="evidence" value="ECO:0007669"/>
    <property type="project" value="UniProtKB-KW"/>
</dbReference>
<proteinExistence type="inferred from homology"/>
<keyword evidence="8 14" id="KW-0479">Metal-binding</keyword>
<comment type="catalytic activity">
    <reaction evidence="1">
        <text>L-lysine = D-beta-lysine</text>
        <dbReference type="Rhea" id="RHEA:44148"/>
        <dbReference type="ChEBI" id="CHEBI:32551"/>
        <dbReference type="ChEBI" id="CHEBI:84138"/>
    </reaction>
</comment>
<dbReference type="NCBIfam" id="TIGR00238">
    <property type="entry name" value="KamA family radical SAM protein"/>
    <property type="match status" value="1"/>
</dbReference>
<organism evidence="17 18">
    <name type="scientific">Arsenophonus nasoniae</name>
    <name type="common">son-killer infecting Nasonia vitripennis</name>
    <dbReference type="NCBI Taxonomy" id="638"/>
    <lineage>
        <taxon>Bacteria</taxon>
        <taxon>Pseudomonadati</taxon>
        <taxon>Pseudomonadota</taxon>
        <taxon>Gammaproteobacteria</taxon>
        <taxon>Enterobacterales</taxon>
        <taxon>Morganellaceae</taxon>
        <taxon>Arsenophonus</taxon>
    </lineage>
</organism>
<evidence type="ECO:0000256" key="1">
    <source>
        <dbReference type="ARBA" id="ARBA00001352"/>
    </source>
</evidence>
<keyword evidence="7" id="KW-0949">S-adenosyl-L-methionine</keyword>
<dbReference type="SFLD" id="SFLDG01070">
    <property type="entry name" value="PLP-dependent"/>
    <property type="match status" value="1"/>
</dbReference>
<evidence type="ECO:0000256" key="7">
    <source>
        <dbReference type="ARBA" id="ARBA00022691"/>
    </source>
</evidence>
<feature type="modified residue" description="N6-(pyridoxal phosphate)lysine" evidence="15">
    <location>
        <position position="332"/>
    </location>
</feature>
<evidence type="ECO:0000259" key="16">
    <source>
        <dbReference type="PROSITE" id="PS51918"/>
    </source>
</evidence>
<evidence type="ECO:0000256" key="9">
    <source>
        <dbReference type="ARBA" id="ARBA00022898"/>
    </source>
</evidence>
<comment type="cofactor">
    <cofactor evidence="2 15">
        <name>pyridoxal 5'-phosphate</name>
        <dbReference type="ChEBI" id="CHEBI:597326"/>
    </cofactor>
</comment>
<feature type="domain" description="Radical SAM core" evidence="16">
    <location>
        <begin position="106"/>
        <end position="321"/>
    </location>
</feature>
<keyword evidence="6 14" id="KW-0004">4Fe-4S</keyword>
<dbReference type="GO" id="GO:0051539">
    <property type="term" value="F:4 iron, 4 sulfur cluster binding"/>
    <property type="evidence" value="ECO:0007669"/>
    <property type="project" value="UniProtKB-KW"/>
</dbReference>
<evidence type="ECO:0000256" key="15">
    <source>
        <dbReference type="PIRSR" id="PIRSR603739-50"/>
    </source>
</evidence>
<protein>
    <recommendedName>
        <fullName evidence="5">L-lysine 2,3-aminomutase</fullName>
    </recommendedName>
    <alternativeName>
        <fullName evidence="13">EF-P post-translational modification enzyme B</fullName>
    </alternativeName>
</protein>
<name>A0AA95K4F3_9GAMM</name>
<dbReference type="CDD" id="cd01335">
    <property type="entry name" value="Radical_SAM"/>
    <property type="match status" value="1"/>
</dbReference>
<dbReference type="InterPro" id="IPR007197">
    <property type="entry name" value="rSAM"/>
</dbReference>
<dbReference type="Pfam" id="PF04055">
    <property type="entry name" value="Radical_SAM"/>
    <property type="match status" value="1"/>
</dbReference>
<accession>A0AA95K4F3</accession>
<sequence length="340" mass="38983">MFNIVIQKSPVREVWLQQLAEAVTDPDELLRLLSLQNNPELRAGSAARALFPLRVPHPFIAKMRIGDANDPLLRQVITLKSEFNLTPTFSADPLNEHHSPIPGLLHKYQDRVLLLVKGGCAVNCRYCFRRHFPYEENKGNKQNWQTALNYIQRHTELNEVIFSGGDPLMAKDHELDWLMSRLETIPHIKRLRIHSRLPVVIPARITTTLCQRFNISRLQVIMVTHINHANEIDNEFSHAMEQLKQVNVTLLNQSVLLRGINDNADSLAKLSNKLFENGILPYYLHLLDKVQGAAHFMVTDEEARIIMKELLTRISGYLVPRLTREIGGKLSKTPIDLQLQ</sequence>
<dbReference type="InterPro" id="IPR013785">
    <property type="entry name" value="Aldolase_TIM"/>
</dbReference>
<dbReference type="PANTHER" id="PTHR30538:SF1">
    <property type="entry name" value="L-LYSINE 2,3-AMINOMUTASE"/>
    <property type="match status" value="1"/>
</dbReference>
<dbReference type="NCBIfam" id="TIGR03821">
    <property type="entry name" value="EFP_modif_epmB"/>
    <property type="match status" value="1"/>
</dbReference>
<evidence type="ECO:0000313" key="18">
    <source>
        <dbReference type="Proteomes" id="UP001177597"/>
    </source>
</evidence>
<evidence type="ECO:0000256" key="5">
    <source>
        <dbReference type="ARBA" id="ARBA00022363"/>
    </source>
</evidence>
<dbReference type="InterPro" id="IPR058240">
    <property type="entry name" value="rSAM_sf"/>
</dbReference>
<dbReference type="SFLD" id="SFLDS00029">
    <property type="entry name" value="Radical_SAM"/>
    <property type="match status" value="1"/>
</dbReference>
<feature type="binding site" evidence="14">
    <location>
        <position position="127"/>
    </location>
    <ligand>
        <name>[4Fe-4S] cluster</name>
        <dbReference type="ChEBI" id="CHEBI:49883"/>
        <note>4Fe-4S-S-AdoMet</note>
    </ligand>
</feature>
<dbReference type="PANTHER" id="PTHR30538">
    <property type="entry name" value="LYSINE 2,3-AMINOMUTASE-RELATED"/>
    <property type="match status" value="1"/>
</dbReference>
<evidence type="ECO:0000313" key="17">
    <source>
        <dbReference type="EMBL" id="WGL95820.1"/>
    </source>
</evidence>
<keyword evidence="10" id="KW-0408">Iron</keyword>
<keyword evidence="12" id="KW-0413">Isomerase</keyword>
<evidence type="ECO:0000256" key="14">
    <source>
        <dbReference type="PIRSR" id="PIRSR004911-1"/>
    </source>
</evidence>
<evidence type="ECO:0000256" key="12">
    <source>
        <dbReference type="ARBA" id="ARBA00023235"/>
    </source>
</evidence>
<comment type="cofactor">
    <cofactor evidence="3">
        <name>[4Fe-4S] cluster</name>
        <dbReference type="ChEBI" id="CHEBI:49883"/>
    </cofactor>
</comment>
<dbReference type="InterPro" id="IPR003739">
    <property type="entry name" value="Lys_aminomutase/Glu_NH3_mut"/>
</dbReference>
<evidence type="ECO:0000256" key="11">
    <source>
        <dbReference type="ARBA" id="ARBA00023014"/>
    </source>
</evidence>
<dbReference type="EMBL" id="CP123498">
    <property type="protein sequence ID" value="WGL95820.1"/>
    <property type="molecule type" value="Genomic_DNA"/>
</dbReference>
<evidence type="ECO:0000256" key="10">
    <source>
        <dbReference type="ARBA" id="ARBA00023004"/>
    </source>
</evidence>
<keyword evidence="9 15" id="KW-0663">Pyridoxal phosphate</keyword>
<evidence type="ECO:0000256" key="2">
    <source>
        <dbReference type="ARBA" id="ARBA00001933"/>
    </source>
</evidence>
<dbReference type="RefSeq" id="WP_280629566.1">
    <property type="nucleotide sequence ID" value="NZ_CP123498.1"/>
</dbReference>
<evidence type="ECO:0000256" key="3">
    <source>
        <dbReference type="ARBA" id="ARBA00001966"/>
    </source>
</evidence>
<dbReference type="PIRSF" id="PIRSF004911">
    <property type="entry name" value="DUF160"/>
    <property type="match status" value="1"/>
</dbReference>
<dbReference type="SFLD" id="SFLDF00314">
    <property type="entry name" value="L-lysine_2_3-aminomutase_(yjeK"/>
    <property type="match status" value="1"/>
</dbReference>
<evidence type="ECO:0000256" key="4">
    <source>
        <dbReference type="ARBA" id="ARBA00008703"/>
    </source>
</evidence>
<reference evidence="17" key="1">
    <citation type="submission" date="2023-04" db="EMBL/GenBank/DDBJ databases">
        <title>Genome dynamics across the evolutionary transition to endosymbiosis.</title>
        <authorList>
            <person name="Siozios S."/>
            <person name="Nadal-Jimenez P."/>
            <person name="Azagi T."/>
            <person name="Sprong H."/>
            <person name="Frost C.L."/>
            <person name="Parratt S.R."/>
            <person name="Taylor G."/>
            <person name="Brettell L."/>
            <person name="Lew K.C."/>
            <person name="Croft L."/>
            <person name="King K.C."/>
            <person name="Brockhurst M.A."/>
            <person name="Hypsa V."/>
            <person name="Novakova E."/>
            <person name="Darby A.C."/>
            <person name="Hurst G.D.D."/>
        </authorList>
    </citation>
    <scope>NUCLEOTIDE SEQUENCE</scope>
    <source>
        <strain evidence="17">AIh</strain>
    </source>
</reference>
<evidence type="ECO:0000256" key="13">
    <source>
        <dbReference type="ARBA" id="ARBA00030756"/>
    </source>
</evidence>
<evidence type="ECO:0000256" key="6">
    <source>
        <dbReference type="ARBA" id="ARBA00022485"/>
    </source>
</evidence>
<dbReference type="Proteomes" id="UP001177597">
    <property type="component" value="Chromosome"/>
</dbReference>
<keyword evidence="11 14" id="KW-0411">Iron-sulfur</keyword>
<comment type="similarity">
    <text evidence="4">Belongs to the radical SAM superfamily. KamA family.</text>
</comment>
<dbReference type="Gene3D" id="3.20.20.70">
    <property type="entry name" value="Aldolase class I"/>
    <property type="match status" value="1"/>
</dbReference>